<dbReference type="GO" id="GO:0003341">
    <property type="term" value="P:cilium movement"/>
    <property type="evidence" value="ECO:0007669"/>
    <property type="project" value="TreeGrafter"/>
</dbReference>
<dbReference type="HOGENOM" id="CLU_022406_1_0_1"/>
<keyword evidence="10" id="KW-0206">Cytoskeleton</keyword>
<keyword evidence="6" id="KW-0677">Repeat</keyword>
<dbReference type="PANTHER" id="PTHR12442:SF7">
    <property type="entry name" value="DYNEIN AXONEMAL INTERMEDIATE CHAIN 2"/>
    <property type="match status" value="1"/>
</dbReference>
<dbReference type="GO" id="GO:0036158">
    <property type="term" value="P:outer dynein arm assembly"/>
    <property type="evidence" value="ECO:0007669"/>
    <property type="project" value="TreeGrafter"/>
</dbReference>
<dbReference type="GO" id="GO:0036157">
    <property type="term" value="C:outer dynein arm"/>
    <property type="evidence" value="ECO:0007669"/>
    <property type="project" value="TreeGrafter"/>
</dbReference>
<keyword evidence="7" id="KW-0243">Dynein</keyword>
<dbReference type="InterPro" id="IPR050687">
    <property type="entry name" value="Dynein_IC"/>
</dbReference>
<evidence type="ECO:0000256" key="9">
    <source>
        <dbReference type="ARBA" id="ARBA00023175"/>
    </source>
</evidence>
<dbReference type="InterPro" id="IPR036322">
    <property type="entry name" value="WD40_repeat_dom_sf"/>
</dbReference>
<evidence type="ECO:0000313" key="12">
    <source>
        <dbReference type="EMBL" id="EPZ31766.1"/>
    </source>
</evidence>
<organism evidence="13 14">
    <name type="scientific">Rozella allomycis (strain CSF55)</name>
    <dbReference type="NCBI Taxonomy" id="988480"/>
    <lineage>
        <taxon>Eukaryota</taxon>
        <taxon>Fungi</taxon>
        <taxon>Fungi incertae sedis</taxon>
        <taxon>Cryptomycota</taxon>
        <taxon>Cryptomycota incertae sedis</taxon>
        <taxon>Rozella</taxon>
    </lineage>
</organism>
<dbReference type="GO" id="GO:0045504">
    <property type="term" value="F:dynein heavy chain binding"/>
    <property type="evidence" value="ECO:0007669"/>
    <property type="project" value="TreeGrafter"/>
</dbReference>
<dbReference type="AlphaFoldDB" id="A0A069C7V9"/>
<dbReference type="OrthoDB" id="366230at2759"/>
<dbReference type="PANTHER" id="PTHR12442">
    <property type="entry name" value="DYNEIN INTERMEDIATE CHAIN"/>
    <property type="match status" value="1"/>
</dbReference>
<evidence type="ECO:0000256" key="7">
    <source>
        <dbReference type="ARBA" id="ARBA00023017"/>
    </source>
</evidence>
<sequence>MEVVYVYQKQRRQFGRQINFSLTEPNLLYDYPPDHSYLSNYSIKNPLHHEVQCAQEMSEHDVNTESYAVANRGILHREGGWPKDVDSSDAEHTIRYRKKVEKDEEFLRSVVSLGDIVEECIKQNNAIDIYEEYFVEKEEDWTLEKPQAKILNRSTTCLSWYPEDGNKLATAYSCVDFQGQPNDMPTESYIWDIENPNSPDQTLLSESAVVSLKYNPKDPHILVGGLHSGVVGAEFFSSSTDGQVLWWDIRKLSEPTEAMIVDPEKNGIAVGGTILDFETTMPTKFMVGAENGSVYMCNRKAKNPNERIMHTFPGHHSPITALQRNPFFVRNFLTVGDWSAKIWTEDIRSPIMSTNYHSYNLTDGCWSPTRPAVFFTSKDDGTVDVWDYLFKQTEPTLSIQVCDSPIQCIRIQDRGSMIAVGSRDGTTSLLEISSGLSKIQRDEKNIFSQMLERETKREKTLETAARDKRLKAAQKKPQSANPNDFLKGNSILEAIQQAEQEFMEYIQNMQQGNTKE</sequence>
<dbReference type="InterPro" id="IPR001680">
    <property type="entry name" value="WD40_rpt"/>
</dbReference>
<evidence type="ECO:0000256" key="10">
    <source>
        <dbReference type="ARBA" id="ARBA00023212"/>
    </source>
</evidence>
<accession>A0A069C7V9</accession>
<evidence type="ECO:0000256" key="6">
    <source>
        <dbReference type="ARBA" id="ARBA00022737"/>
    </source>
</evidence>
<evidence type="ECO:0000256" key="11">
    <source>
        <dbReference type="ARBA" id="ARBA00023273"/>
    </source>
</evidence>
<dbReference type="EMBL" id="KE561209">
    <property type="protein sequence ID" value="EPZ31766.1"/>
    <property type="molecule type" value="Genomic_DNA"/>
</dbReference>
<keyword evidence="9" id="KW-0505">Motor protein</keyword>
<comment type="similarity">
    <text evidence="2">Belongs to the dynein intermediate chain family.</text>
</comment>
<dbReference type="GO" id="GO:0045503">
    <property type="term" value="F:dynein light chain binding"/>
    <property type="evidence" value="ECO:0007669"/>
    <property type="project" value="TreeGrafter"/>
</dbReference>
<evidence type="ECO:0000256" key="3">
    <source>
        <dbReference type="ARBA" id="ARBA00022490"/>
    </source>
</evidence>
<keyword evidence="8" id="KW-0969">Cilium</keyword>
<dbReference type="Gene3D" id="2.130.10.10">
    <property type="entry name" value="YVTN repeat-like/Quinoprotein amine dehydrogenase"/>
    <property type="match status" value="2"/>
</dbReference>
<dbReference type="Proteomes" id="UP000030755">
    <property type="component" value="Unassembled WGS sequence"/>
</dbReference>
<evidence type="ECO:0000313" key="14">
    <source>
        <dbReference type="Proteomes" id="UP000030755"/>
    </source>
</evidence>
<dbReference type="OMA" id="WDFFYRQ"/>
<evidence type="ECO:0000256" key="2">
    <source>
        <dbReference type="ARBA" id="ARBA00011059"/>
    </source>
</evidence>
<dbReference type="Pfam" id="PF00400">
    <property type="entry name" value="WD40"/>
    <property type="match status" value="1"/>
</dbReference>
<dbReference type="GO" id="GO:0005874">
    <property type="term" value="C:microtubule"/>
    <property type="evidence" value="ECO:0007669"/>
    <property type="project" value="UniProtKB-KW"/>
</dbReference>
<evidence type="ECO:0000256" key="5">
    <source>
        <dbReference type="ARBA" id="ARBA00022701"/>
    </source>
</evidence>
<comment type="subcellular location">
    <subcellularLocation>
        <location evidence="1">Cytoplasm</location>
        <location evidence="1">Cytoskeleton</location>
        <location evidence="1">Cilium axoneme</location>
    </subcellularLocation>
</comment>
<dbReference type="SMART" id="SM00320">
    <property type="entry name" value="WD40"/>
    <property type="match status" value="4"/>
</dbReference>
<reference evidence="13 14" key="1">
    <citation type="journal article" date="2013" name="Curr. Biol.">
        <title>Shared signatures of parasitism and phylogenomics unite Cryptomycota and microsporidia.</title>
        <authorList>
            <person name="James T.Y."/>
            <person name="Pelin A."/>
            <person name="Bonen L."/>
            <person name="Ahrendt S."/>
            <person name="Sain D."/>
            <person name="Corradi N."/>
            <person name="Stajich J.E."/>
        </authorList>
    </citation>
    <scope>NUCLEOTIDE SEQUENCE [LARGE SCALE GENOMIC DNA]</scope>
    <source>
        <strain evidence="13 14">CSF55</strain>
    </source>
</reference>
<gene>
    <name evidence="12" type="ORF">O9G_000245</name>
    <name evidence="13" type="ORF">O9G_000249</name>
</gene>
<keyword evidence="3" id="KW-0963">Cytoplasm</keyword>
<evidence type="ECO:0000256" key="4">
    <source>
        <dbReference type="ARBA" id="ARBA00022574"/>
    </source>
</evidence>
<keyword evidence="5" id="KW-0493">Microtubule</keyword>
<evidence type="ECO:0000313" key="13">
    <source>
        <dbReference type="EMBL" id="EPZ31770.1"/>
    </source>
</evidence>
<name>A0A069C7V9_ROZAC</name>
<dbReference type="InterPro" id="IPR015943">
    <property type="entry name" value="WD40/YVTN_repeat-like_dom_sf"/>
</dbReference>
<dbReference type="EMBL" id="KE561209">
    <property type="protein sequence ID" value="EPZ31770.1"/>
    <property type="molecule type" value="Genomic_DNA"/>
</dbReference>
<dbReference type="STRING" id="988480.A0A069C7V9"/>
<protein>
    <submittedName>
        <fullName evidence="13">Uncharacterized protein</fullName>
    </submittedName>
</protein>
<proteinExistence type="inferred from homology"/>
<keyword evidence="14" id="KW-1185">Reference proteome</keyword>
<evidence type="ECO:0000256" key="1">
    <source>
        <dbReference type="ARBA" id="ARBA00004430"/>
    </source>
</evidence>
<keyword evidence="4" id="KW-0853">WD repeat</keyword>
<evidence type="ECO:0000256" key="8">
    <source>
        <dbReference type="ARBA" id="ARBA00023069"/>
    </source>
</evidence>
<keyword evidence="11" id="KW-0966">Cell projection</keyword>
<dbReference type="SUPFAM" id="SSF50978">
    <property type="entry name" value="WD40 repeat-like"/>
    <property type="match status" value="1"/>
</dbReference>